<dbReference type="RefSeq" id="WP_148816964.1">
    <property type="nucleotide sequence ID" value="NZ_CP043046.1"/>
</dbReference>
<dbReference type="InterPro" id="IPR003856">
    <property type="entry name" value="LPS_length_determ_N"/>
</dbReference>
<dbReference type="OrthoDB" id="9775724at2"/>
<keyword evidence="2" id="KW-1003">Cell membrane</keyword>
<keyword evidence="10" id="KW-1185">Reference proteome</keyword>
<feature type="coiled-coil region" evidence="6">
    <location>
        <begin position="272"/>
        <end position="380"/>
    </location>
</feature>
<feature type="coiled-coil region" evidence="6">
    <location>
        <begin position="182"/>
        <end position="209"/>
    </location>
</feature>
<accession>A0A5C0B5U1</accession>
<dbReference type="Pfam" id="PF02706">
    <property type="entry name" value="Wzz"/>
    <property type="match status" value="1"/>
</dbReference>
<keyword evidence="5 7" id="KW-0472">Membrane</keyword>
<keyword evidence="3 7" id="KW-0812">Transmembrane</keyword>
<keyword evidence="6" id="KW-0175">Coiled coil</keyword>
<proteinExistence type="predicted"/>
<feature type="domain" description="Polysaccharide chain length determinant N-terminal" evidence="8">
    <location>
        <begin position="12"/>
        <end position="100"/>
    </location>
</feature>
<evidence type="ECO:0000313" key="10">
    <source>
        <dbReference type="Proteomes" id="UP000325161"/>
    </source>
</evidence>
<gene>
    <name evidence="9" type="ORF">FXN63_20280</name>
</gene>
<feature type="transmembrane region" description="Helical" evidence="7">
    <location>
        <begin position="416"/>
        <end position="434"/>
    </location>
</feature>
<protein>
    <recommendedName>
        <fullName evidence="8">Polysaccharide chain length determinant N-terminal domain-containing protein</fullName>
    </recommendedName>
</protein>
<dbReference type="Proteomes" id="UP000325161">
    <property type="component" value="Chromosome"/>
</dbReference>
<dbReference type="KEGG" id="pacr:FXN63_20280"/>
<organism evidence="9 10">
    <name type="scientific">Pigmentiphaga aceris</name>
    <dbReference type="NCBI Taxonomy" id="1940612"/>
    <lineage>
        <taxon>Bacteria</taxon>
        <taxon>Pseudomonadati</taxon>
        <taxon>Pseudomonadota</taxon>
        <taxon>Betaproteobacteria</taxon>
        <taxon>Burkholderiales</taxon>
        <taxon>Alcaligenaceae</taxon>
        <taxon>Pigmentiphaga</taxon>
    </lineage>
</organism>
<evidence type="ECO:0000256" key="1">
    <source>
        <dbReference type="ARBA" id="ARBA00004651"/>
    </source>
</evidence>
<evidence type="ECO:0000256" key="3">
    <source>
        <dbReference type="ARBA" id="ARBA00022692"/>
    </source>
</evidence>
<evidence type="ECO:0000256" key="6">
    <source>
        <dbReference type="SAM" id="Coils"/>
    </source>
</evidence>
<dbReference type="GO" id="GO:0004713">
    <property type="term" value="F:protein tyrosine kinase activity"/>
    <property type="evidence" value="ECO:0007669"/>
    <property type="project" value="TreeGrafter"/>
</dbReference>
<dbReference type="AlphaFoldDB" id="A0A5C0B5U1"/>
<keyword evidence="4 7" id="KW-1133">Transmembrane helix</keyword>
<feature type="transmembrane region" description="Helical" evidence="7">
    <location>
        <begin position="26"/>
        <end position="45"/>
    </location>
</feature>
<dbReference type="EMBL" id="CP043046">
    <property type="protein sequence ID" value="QEI07917.1"/>
    <property type="molecule type" value="Genomic_DNA"/>
</dbReference>
<comment type="subcellular location">
    <subcellularLocation>
        <location evidence="1">Cell membrane</location>
        <topology evidence="1">Multi-pass membrane protein</topology>
    </subcellularLocation>
</comment>
<evidence type="ECO:0000256" key="5">
    <source>
        <dbReference type="ARBA" id="ARBA00023136"/>
    </source>
</evidence>
<name>A0A5C0B5U1_9BURK</name>
<reference evidence="9 10" key="1">
    <citation type="submission" date="2019-08" db="EMBL/GenBank/DDBJ databases">
        <title>Amphibian skin-associated Pigmentiphaga: genome sequence and occurrence across geography and hosts.</title>
        <authorList>
            <person name="Bletz M.C."/>
            <person name="Bunk B."/>
            <person name="Sproeer C."/>
            <person name="Biwer P."/>
            <person name="Reiter S."/>
            <person name="Rabemananjara F.C.E."/>
            <person name="Schulz S."/>
            <person name="Overmann J."/>
            <person name="Vences M."/>
        </authorList>
    </citation>
    <scope>NUCLEOTIDE SEQUENCE [LARGE SCALE GENOMIC DNA]</scope>
    <source>
        <strain evidence="9 10">Mada1488</strain>
    </source>
</reference>
<evidence type="ECO:0000256" key="4">
    <source>
        <dbReference type="ARBA" id="ARBA00022989"/>
    </source>
</evidence>
<dbReference type="InterPro" id="IPR050445">
    <property type="entry name" value="Bact_polysacc_biosynth/exp"/>
</dbReference>
<dbReference type="PANTHER" id="PTHR32309:SF13">
    <property type="entry name" value="FERRIC ENTEROBACTIN TRANSPORT PROTEIN FEPE"/>
    <property type="match status" value="1"/>
</dbReference>
<sequence length="468" mass="51968">MSTETLPENTLLSIKQITAMLFARRWLMVAITATVLALTVVAVMLTPKAWTASTELYVDYKENDPIGGRAFSAMLDESYMQTQIAMLRSRIVAERVVEQLGLDRSAEFQQAIQVVGRTRAFDAMIKSITDKTETSSSRGSRVVMISHTNKSPEAARDIANAIIEAYVALTQQIATSSARSRSEQYRLQLEQLRGEAEALQAKISTYQRETGIVDQQDTTDVAQRQFNEMSAAATQLQARQQAAQAKNRITEQMLQSGIRPDELPEIAGLLPVADLKSRLNTVSERIENVSNVLGANHPTLRSLVDERAQIQARLKRAAQSALDAQRNELSAIRMESTTLQQNIDTQRGKLLENLQHRDQLSAYRRQLASAEQVYNAALQKYDGLLMASNITQPSITALRQAELPSNPSHPVLRRSLVLGLFAGIFVSLCMSLLLELRQRRIRCDDDVIRGISLPLLGRVGKPDLEVGA</sequence>
<dbReference type="GO" id="GO:0005886">
    <property type="term" value="C:plasma membrane"/>
    <property type="evidence" value="ECO:0007669"/>
    <property type="project" value="UniProtKB-SubCell"/>
</dbReference>
<evidence type="ECO:0000256" key="2">
    <source>
        <dbReference type="ARBA" id="ARBA00022475"/>
    </source>
</evidence>
<evidence type="ECO:0000313" key="9">
    <source>
        <dbReference type="EMBL" id="QEI07917.1"/>
    </source>
</evidence>
<dbReference type="PANTHER" id="PTHR32309">
    <property type="entry name" value="TYROSINE-PROTEIN KINASE"/>
    <property type="match status" value="1"/>
</dbReference>
<evidence type="ECO:0000256" key="7">
    <source>
        <dbReference type="SAM" id="Phobius"/>
    </source>
</evidence>
<evidence type="ECO:0000259" key="8">
    <source>
        <dbReference type="Pfam" id="PF02706"/>
    </source>
</evidence>